<reference evidence="1" key="1">
    <citation type="submission" date="2020-04" db="EMBL/GenBank/DDBJ databases">
        <authorList>
            <person name="Chiriac C."/>
            <person name="Salcher M."/>
            <person name="Ghai R."/>
            <person name="Kavagutti S V."/>
        </authorList>
    </citation>
    <scope>NUCLEOTIDE SEQUENCE</scope>
</reference>
<protein>
    <submittedName>
        <fullName evidence="1">Uncharacterized protein</fullName>
    </submittedName>
</protein>
<accession>A0A6J5KL51</accession>
<sequence length="364" mass="40737">MTITASIIGASFVTVMLSGITHTINADHAHYSKIREALKLKDYDEVERLINIKQSVINFSQGSVTVRDGEVFYGDMPVRGSVVNRILDMIRENFDAQPMLRFLNNLMQNPSKRAVDELYGFLEATALPITEDGCFLAYKKVRGDYRDFYTGKMDNSVGTVLQMPRNQVDDDRNRTCSYGLHFCSLSYLPEYHGGQGRVMIVKINPADVVSIPSDYNNAKGRAARYEVIGEHTSERDEAFTSSVYTATGDVYTPPADEDDDYDADAEYQDGYEAGSIAAEGHSEELEPYNDELNGIYSDAYAEGYQDGYCDSYYVDWRDAGYERGETAVATGDAYDDTPPDGCEDDAEYREGFADGWRDAKVARI</sequence>
<organism evidence="1">
    <name type="scientific">uncultured Caudovirales phage</name>
    <dbReference type="NCBI Taxonomy" id="2100421"/>
    <lineage>
        <taxon>Viruses</taxon>
        <taxon>Duplodnaviria</taxon>
        <taxon>Heunggongvirae</taxon>
        <taxon>Uroviricota</taxon>
        <taxon>Caudoviricetes</taxon>
        <taxon>Peduoviridae</taxon>
        <taxon>Maltschvirus</taxon>
        <taxon>Maltschvirus maltsch</taxon>
    </lineage>
</organism>
<proteinExistence type="predicted"/>
<dbReference type="EMBL" id="LR796167">
    <property type="protein sequence ID" value="CAB4122958.1"/>
    <property type="molecule type" value="Genomic_DNA"/>
</dbReference>
<name>A0A6J5KL51_9CAUD</name>
<gene>
    <name evidence="1" type="ORF">UFOVP29_117</name>
</gene>
<evidence type="ECO:0000313" key="1">
    <source>
        <dbReference type="EMBL" id="CAB4122958.1"/>
    </source>
</evidence>